<keyword evidence="3 9" id="KW-0819">tRNA processing</keyword>
<dbReference type="InterPro" id="IPR017900">
    <property type="entry name" value="4Fe4S_Fe_S_CS"/>
</dbReference>
<evidence type="ECO:0000256" key="3">
    <source>
        <dbReference type="ARBA" id="ARBA00022694"/>
    </source>
</evidence>
<feature type="binding site" evidence="9">
    <location>
        <position position="154"/>
    </location>
    <ligand>
        <name>cob(II)alamin</name>
        <dbReference type="ChEBI" id="CHEBI:16304"/>
    </ligand>
</feature>
<dbReference type="Pfam" id="PF08331">
    <property type="entry name" value="QueG_DUF1730"/>
    <property type="match status" value="1"/>
</dbReference>
<dbReference type="OrthoDB" id="9784571at2"/>
<keyword evidence="8 9" id="KW-0411">Iron-sulfur</keyword>
<dbReference type="Gene3D" id="3.30.70.20">
    <property type="match status" value="1"/>
</dbReference>
<feature type="binding site" evidence="9">
    <location>
        <position position="223"/>
    </location>
    <ligand>
        <name>tRNA</name>
        <dbReference type="ChEBI" id="CHEBI:17843"/>
    </ligand>
</feature>
<comment type="similarity">
    <text evidence="9">Belongs to the QueG family.</text>
</comment>
<feature type="active site" description="Proton donor" evidence="9">
    <location>
        <position position="133"/>
    </location>
</feature>
<dbReference type="EC" id="1.17.99.6" evidence="9"/>
<dbReference type="SUPFAM" id="SSF46548">
    <property type="entry name" value="alpha-helical ferredoxin"/>
    <property type="match status" value="1"/>
</dbReference>
<comment type="cofactor">
    <cofactor evidence="9">
        <name>cob(II)alamin</name>
        <dbReference type="ChEBI" id="CHEBI:16304"/>
    </cofactor>
</comment>
<feature type="binding site" evidence="9">
    <location>
        <position position="61"/>
    </location>
    <ligand>
        <name>cob(II)alamin</name>
        <dbReference type="ChEBI" id="CHEBI:16304"/>
    </ligand>
</feature>
<keyword evidence="9" id="KW-0170">Cobalt</keyword>
<dbReference type="PROSITE" id="PS00198">
    <property type="entry name" value="4FE4S_FER_1"/>
    <property type="match status" value="1"/>
</dbReference>
<dbReference type="EMBL" id="RBEE01000023">
    <property type="protein sequence ID" value="RNL52401.1"/>
    <property type="molecule type" value="Genomic_DNA"/>
</dbReference>
<evidence type="ECO:0000313" key="11">
    <source>
        <dbReference type="EMBL" id="RNL52401.1"/>
    </source>
</evidence>
<keyword evidence="4 9" id="KW-0479">Metal-binding</keyword>
<feature type="binding site" evidence="9">
    <location>
        <position position="214"/>
    </location>
    <ligand>
        <name>[4Fe-4S] cluster</name>
        <dbReference type="ChEBI" id="CHEBI:49883"/>
        <label>2</label>
    </ligand>
</feature>
<keyword evidence="12" id="KW-1185">Reference proteome</keyword>
<keyword evidence="1 9" id="KW-0004">4Fe-4S</keyword>
<keyword evidence="6 9" id="KW-0560">Oxidoreductase</keyword>
<feature type="binding site" evidence="9">
    <location>
        <position position="241"/>
    </location>
    <ligand>
        <name>[4Fe-4S] cluster</name>
        <dbReference type="ChEBI" id="CHEBI:49883"/>
        <label>2</label>
    </ligand>
</feature>
<comment type="function">
    <text evidence="9">Catalyzes the conversion of epoxyqueuosine (oQ) to queuosine (Q), which is a hypermodified base found in the wobble positions of tRNA(Asp), tRNA(Asn), tRNA(His) and tRNA(Tyr).</text>
</comment>
<feature type="binding site" evidence="9">
    <location>
        <position position="198"/>
    </location>
    <ligand>
        <name>[4Fe-4S] cluster</name>
        <dbReference type="ChEBI" id="CHEBI:49883"/>
        <label>2</label>
    </ligand>
</feature>
<dbReference type="AlphaFoldDB" id="A0A3N0BTK8"/>
<feature type="binding site" evidence="9">
    <location>
        <position position="133"/>
    </location>
    <ligand>
        <name>cob(II)alamin</name>
        <dbReference type="ChEBI" id="CHEBI:16304"/>
    </ligand>
</feature>
<feature type="binding site" evidence="9">
    <location>
        <position position="191"/>
    </location>
    <ligand>
        <name>[4Fe-4S] cluster</name>
        <dbReference type="ChEBI" id="CHEBI:49883"/>
        <label>1</label>
    </ligand>
</feature>
<feature type="binding site" evidence="9">
    <location>
        <position position="188"/>
    </location>
    <ligand>
        <name>[4Fe-4S] cluster</name>
        <dbReference type="ChEBI" id="CHEBI:49883"/>
        <label>1</label>
    </ligand>
</feature>
<sequence length="312" mass="35492">MFNNSSKYSQLIKDEAIRLGFIGCGISKAEFLETEAPRLEQWLNMNHHGEMKYMENYFDKRLDPRLLVDGAKSVISLSLNYYTDDKQNDPEAPKISKYAYGQDYHSVIKEKLKALLIFIEENIGEVGGRAFVDSAPVLDRAWAQRSGIGWIGKNSNLISKQNGSFFFLAELIVDLELDYDSPFHTDHCGTCTRCLDACPTDAIISPQVVDGSKCISYLTIELKNEIPVEFKDKMDNWMFGCDICQDVCPWNRFSKAHNEDAFKADNGLLELNAKELTEITDEVFRKVFKGSAVKRTKFAGLKRNIDFLKSTE</sequence>
<evidence type="ECO:0000256" key="1">
    <source>
        <dbReference type="ARBA" id="ARBA00022485"/>
    </source>
</evidence>
<evidence type="ECO:0000256" key="9">
    <source>
        <dbReference type="HAMAP-Rule" id="MF_00916"/>
    </source>
</evidence>
<accession>A0A3N0BTK8</accession>
<dbReference type="RefSeq" id="WP_123206205.1">
    <property type="nucleotide sequence ID" value="NZ_RBEE01000023.1"/>
</dbReference>
<dbReference type="FunFam" id="3.30.70.20:FF:000037">
    <property type="entry name" value="Epoxyqueuosine reductase"/>
    <property type="match status" value="1"/>
</dbReference>
<dbReference type="InterPro" id="IPR017896">
    <property type="entry name" value="4Fe4S_Fe-S-bd"/>
</dbReference>
<dbReference type="GO" id="GO:0052693">
    <property type="term" value="F:epoxyqueuosine reductase activity"/>
    <property type="evidence" value="ECO:0007669"/>
    <property type="project" value="UniProtKB-UniRule"/>
</dbReference>
<comment type="subcellular location">
    <subcellularLocation>
        <location evidence="9">Cytoplasm</location>
    </subcellularLocation>
</comment>
<comment type="caution">
    <text evidence="11">The sequence shown here is derived from an EMBL/GenBank/DDBJ whole genome shotgun (WGS) entry which is preliminary data.</text>
</comment>
<dbReference type="PROSITE" id="PS51379">
    <property type="entry name" value="4FE4S_FER_2"/>
    <property type="match status" value="1"/>
</dbReference>
<dbReference type="GO" id="GO:0031419">
    <property type="term" value="F:cobalamin binding"/>
    <property type="evidence" value="ECO:0007669"/>
    <property type="project" value="UniProtKB-KW"/>
</dbReference>
<feature type="domain" description="4Fe-4S ferredoxin-type" evidence="10">
    <location>
        <begin position="179"/>
        <end position="208"/>
    </location>
</feature>
<dbReference type="GO" id="GO:0008616">
    <property type="term" value="P:tRNA queuosine(34) biosynthetic process"/>
    <property type="evidence" value="ECO:0007669"/>
    <property type="project" value="UniProtKB-UniRule"/>
</dbReference>
<dbReference type="Pfam" id="PF13484">
    <property type="entry name" value="Fer4_16"/>
    <property type="match status" value="1"/>
</dbReference>
<feature type="binding site" evidence="9">
    <location>
        <position position="194"/>
    </location>
    <ligand>
        <name>[4Fe-4S] cluster</name>
        <dbReference type="ChEBI" id="CHEBI:49883"/>
        <label>1</label>
    </ligand>
</feature>
<evidence type="ECO:0000256" key="8">
    <source>
        <dbReference type="ARBA" id="ARBA00023014"/>
    </source>
</evidence>
<feature type="binding site" evidence="9">
    <location>
        <position position="216"/>
    </location>
    <ligand>
        <name>cob(II)alamin</name>
        <dbReference type="ChEBI" id="CHEBI:16304"/>
    </ligand>
</feature>
<dbReference type="GO" id="GO:0051539">
    <property type="term" value="F:4 iron, 4 sulfur cluster binding"/>
    <property type="evidence" value="ECO:0007669"/>
    <property type="project" value="UniProtKB-KW"/>
</dbReference>
<dbReference type="Proteomes" id="UP000274046">
    <property type="component" value="Unassembled WGS sequence"/>
</dbReference>
<protein>
    <recommendedName>
        <fullName evidence="9">Epoxyqueuosine reductase</fullName>
        <ecNumber evidence="9">1.17.99.6</ecNumber>
    </recommendedName>
    <alternativeName>
        <fullName evidence="9">Queuosine biosynthesis protein QueG</fullName>
    </alternativeName>
</protein>
<comment type="subunit">
    <text evidence="9">Monomer.</text>
</comment>
<evidence type="ECO:0000256" key="5">
    <source>
        <dbReference type="ARBA" id="ARBA00022785"/>
    </source>
</evidence>
<feature type="binding site" evidence="9">
    <location>
        <position position="168"/>
    </location>
    <ligand>
        <name>cob(II)alamin</name>
        <dbReference type="ChEBI" id="CHEBI:16304"/>
    </ligand>
</feature>
<evidence type="ECO:0000256" key="7">
    <source>
        <dbReference type="ARBA" id="ARBA00023004"/>
    </source>
</evidence>
<dbReference type="GO" id="GO:0005737">
    <property type="term" value="C:cytoplasm"/>
    <property type="evidence" value="ECO:0007669"/>
    <property type="project" value="UniProtKB-SubCell"/>
</dbReference>
<evidence type="ECO:0000256" key="6">
    <source>
        <dbReference type="ARBA" id="ARBA00023002"/>
    </source>
</evidence>
<dbReference type="PANTHER" id="PTHR30002">
    <property type="entry name" value="EPOXYQUEUOSINE REDUCTASE"/>
    <property type="match status" value="1"/>
</dbReference>
<dbReference type="GO" id="GO:0046872">
    <property type="term" value="F:metal ion binding"/>
    <property type="evidence" value="ECO:0007669"/>
    <property type="project" value="UniProtKB-KW"/>
</dbReference>
<reference evidence="11 12" key="1">
    <citation type="submission" date="2018-10" db="EMBL/GenBank/DDBJ databases">
        <title>Genome sequencing of Pedobacter jejuensis TNB23.</title>
        <authorList>
            <person name="Cho Y.-J."/>
            <person name="Cho A."/>
            <person name="Kim O.-S."/>
        </authorList>
    </citation>
    <scope>NUCLEOTIDE SEQUENCE [LARGE SCALE GENOMIC DNA]</scope>
    <source>
        <strain evidence="11 12">TNB23</strain>
    </source>
</reference>
<dbReference type="InterPro" id="IPR004453">
    <property type="entry name" value="QueG"/>
</dbReference>
<evidence type="ECO:0000259" key="10">
    <source>
        <dbReference type="PROSITE" id="PS51379"/>
    </source>
</evidence>
<dbReference type="InterPro" id="IPR013542">
    <property type="entry name" value="QueG_DUF1730"/>
</dbReference>
<evidence type="ECO:0000256" key="2">
    <source>
        <dbReference type="ARBA" id="ARBA00022490"/>
    </source>
</evidence>
<dbReference type="PANTHER" id="PTHR30002:SF4">
    <property type="entry name" value="EPOXYQUEUOSINE REDUCTASE"/>
    <property type="match status" value="1"/>
</dbReference>
<evidence type="ECO:0000313" key="12">
    <source>
        <dbReference type="Proteomes" id="UP000274046"/>
    </source>
</evidence>
<keyword evidence="7 9" id="KW-0408">Iron</keyword>
<feature type="binding site" evidence="9">
    <location>
        <position position="244"/>
    </location>
    <ligand>
        <name>[4Fe-4S] cluster</name>
        <dbReference type="ChEBI" id="CHEBI:49883"/>
        <label>2</label>
    </ligand>
</feature>
<feature type="binding site" evidence="9">
    <location>
        <position position="248"/>
    </location>
    <ligand>
        <name>[4Fe-4S] cluster</name>
        <dbReference type="ChEBI" id="CHEBI:49883"/>
        <label>1</label>
    </ligand>
</feature>
<keyword evidence="2 9" id="KW-0963">Cytoplasm</keyword>
<dbReference type="NCBIfam" id="TIGR00276">
    <property type="entry name" value="tRNA epoxyqueuosine(34) reductase QueG"/>
    <property type="match status" value="1"/>
</dbReference>
<dbReference type="HAMAP" id="MF_00916">
    <property type="entry name" value="QueG"/>
    <property type="match status" value="1"/>
</dbReference>
<comment type="caution">
    <text evidence="9">Lacks conserved residue(s) required for the propagation of feature annotation.</text>
</comment>
<proteinExistence type="inferred from homology"/>
<gene>
    <name evidence="9 11" type="primary">queG</name>
    <name evidence="11" type="ORF">D7004_12635</name>
</gene>
<evidence type="ECO:0000256" key="4">
    <source>
        <dbReference type="ARBA" id="ARBA00022723"/>
    </source>
</evidence>
<feature type="binding site" evidence="9">
    <location>
        <begin position="241"/>
        <end position="242"/>
    </location>
    <ligand>
        <name>cob(II)alamin</name>
        <dbReference type="ChEBI" id="CHEBI:16304"/>
    </ligand>
</feature>
<comment type="cofactor">
    <cofactor evidence="9">
        <name>[4Fe-4S] cluster</name>
        <dbReference type="ChEBI" id="CHEBI:49883"/>
    </cofactor>
    <text evidence="9">Binds 2 [4Fe-4S] clusters per monomer.</text>
</comment>
<name>A0A3N0BTK8_9SPHI</name>
<dbReference type="UniPathway" id="UPA00392"/>
<keyword evidence="5 9" id="KW-0671">Queuosine biosynthesis</keyword>
<feature type="binding site" evidence="9">
    <location>
        <position position="157"/>
    </location>
    <ligand>
        <name>cob(II)alamin</name>
        <dbReference type="ChEBI" id="CHEBI:16304"/>
    </ligand>
</feature>
<comment type="catalytic activity">
    <reaction evidence="9">
        <text>epoxyqueuosine(34) in tRNA + AH2 = queuosine(34) in tRNA + A + H2O</text>
        <dbReference type="Rhea" id="RHEA:32159"/>
        <dbReference type="Rhea" id="RHEA-COMP:18571"/>
        <dbReference type="Rhea" id="RHEA-COMP:18582"/>
        <dbReference type="ChEBI" id="CHEBI:13193"/>
        <dbReference type="ChEBI" id="CHEBI:15377"/>
        <dbReference type="ChEBI" id="CHEBI:17499"/>
        <dbReference type="ChEBI" id="CHEBI:194431"/>
        <dbReference type="ChEBI" id="CHEBI:194443"/>
        <dbReference type="EC" id="1.17.99.6"/>
    </reaction>
</comment>
<keyword evidence="9" id="KW-0846">Cobalamin</keyword>
<comment type="pathway">
    <text evidence="9">tRNA modification; tRNA-queuosine biosynthesis.</text>
</comment>
<organism evidence="11 12">
    <name type="scientific">Pedobacter jejuensis</name>
    <dbReference type="NCBI Taxonomy" id="1268550"/>
    <lineage>
        <taxon>Bacteria</taxon>
        <taxon>Pseudomonadati</taxon>
        <taxon>Bacteroidota</taxon>
        <taxon>Sphingobacteriia</taxon>
        <taxon>Sphingobacteriales</taxon>
        <taxon>Sphingobacteriaceae</taxon>
        <taxon>Pedobacter</taxon>
    </lineage>
</organism>